<evidence type="ECO:0000313" key="3">
    <source>
        <dbReference type="Proteomes" id="UP000019678"/>
    </source>
</evidence>
<reference evidence="2 3" key="1">
    <citation type="submission" date="2013-05" db="EMBL/GenBank/DDBJ databases">
        <title>Genome assembly of Chondromyces apiculatus DSM 436.</title>
        <authorList>
            <person name="Sharma G."/>
            <person name="Khatri I."/>
            <person name="Kaur C."/>
            <person name="Mayilraj S."/>
            <person name="Subramanian S."/>
        </authorList>
    </citation>
    <scope>NUCLEOTIDE SEQUENCE [LARGE SCALE GENOMIC DNA]</scope>
    <source>
        <strain evidence="2 3">DSM 436</strain>
    </source>
</reference>
<dbReference type="eggNOG" id="COG3812">
    <property type="taxonomic scope" value="Bacteria"/>
</dbReference>
<sequence length="168" mass="18498">MSLSMYDVSIPIFIRAFENLSSILKKAEAHAVANNLDLASLTEARLTDDMLPFTAQVQIATDSAKGCAARLAGIEVPSFPDTEKTFPELQARIEKTLDFLRSIDAAKVKDSEAREITLTFPSGKMDFTGQSFLLTFALPNFFFHITTAYALLRQKGVPIGKMDFLGGR</sequence>
<gene>
    <name evidence="2" type="ORF">CAP_0700</name>
</gene>
<evidence type="ECO:0008006" key="4">
    <source>
        <dbReference type="Google" id="ProtNLM"/>
    </source>
</evidence>
<evidence type="ECO:0000313" key="2">
    <source>
        <dbReference type="EMBL" id="EYF07221.1"/>
    </source>
</evidence>
<dbReference type="EMBL" id="ASRX01000011">
    <property type="protein sequence ID" value="EYF07221.1"/>
    <property type="molecule type" value="Genomic_DNA"/>
</dbReference>
<name>A0A017TF44_9BACT</name>
<dbReference type="PANTHER" id="PTHR36922:SF1">
    <property type="entry name" value="DUF1993 DOMAIN-CONTAINING PROTEIN"/>
    <property type="match status" value="1"/>
</dbReference>
<keyword evidence="1" id="KW-0472">Membrane</keyword>
<comment type="caution">
    <text evidence="2">The sequence shown here is derived from an EMBL/GenBank/DDBJ whole genome shotgun (WGS) entry which is preliminary data.</text>
</comment>
<dbReference type="SUPFAM" id="SSF109854">
    <property type="entry name" value="DinB/YfiT-like putative metalloenzymes"/>
    <property type="match status" value="1"/>
</dbReference>
<dbReference type="PANTHER" id="PTHR36922">
    <property type="entry name" value="BLL2446 PROTEIN"/>
    <property type="match status" value="1"/>
</dbReference>
<dbReference type="OrthoDB" id="338237at2"/>
<feature type="transmembrane region" description="Helical" evidence="1">
    <location>
        <begin position="132"/>
        <end position="152"/>
    </location>
</feature>
<organism evidence="2 3">
    <name type="scientific">Chondromyces apiculatus DSM 436</name>
    <dbReference type="NCBI Taxonomy" id="1192034"/>
    <lineage>
        <taxon>Bacteria</taxon>
        <taxon>Pseudomonadati</taxon>
        <taxon>Myxococcota</taxon>
        <taxon>Polyangia</taxon>
        <taxon>Polyangiales</taxon>
        <taxon>Polyangiaceae</taxon>
        <taxon>Chondromyces</taxon>
    </lineage>
</organism>
<evidence type="ECO:0000256" key="1">
    <source>
        <dbReference type="SAM" id="Phobius"/>
    </source>
</evidence>
<accession>A0A017TF44</accession>
<keyword evidence="1" id="KW-0812">Transmembrane</keyword>
<protein>
    <recommendedName>
        <fullName evidence="4">DUF1993 domain-containing protein</fullName>
    </recommendedName>
</protein>
<dbReference type="InterPro" id="IPR018531">
    <property type="entry name" value="DUF1993"/>
</dbReference>
<dbReference type="RefSeq" id="WP_044238282.1">
    <property type="nucleotide sequence ID" value="NZ_ASRX01000011.1"/>
</dbReference>
<dbReference type="AlphaFoldDB" id="A0A017TF44"/>
<dbReference type="STRING" id="1192034.CAP_0700"/>
<proteinExistence type="predicted"/>
<dbReference type="Gene3D" id="1.20.120.450">
    <property type="entry name" value="dinb family like domain"/>
    <property type="match status" value="1"/>
</dbReference>
<dbReference type="Proteomes" id="UP000019678">
    <property type="component" value="Unassembled WGS sequence"/>
</dbReference>
<dbReference type="InterPro" id="IPR034660">
    <property type="entry name" value="DinB/YfiT-like"/>
</dbReference>
<keyword evidence="1" id="KW-1133">Transmembrane helix</keyword>
<dbReference type="Pfam" id="PF09351">
    <property type="entry name" value="DUF1993"/>
    <property type="match status" value="1"/>
</dbReference>
<keyword evidence="3" id="KW-1185">Reference proteome</keyword>